<keyword evidence="2 5" id="KW-0812">Transmembrane</keyword>
<dbReference type="GO" id="GO:0016020">
    <property type="term" value="C:membrane"/>
    <property type="evidence" value="ECO:0007669"/>
    <property type="project" value="UniProtKB-SubCell"/>
</dbReference>
<reference evidence="7" key="1">
    <citation type="submission" date="2024-05" db="EMBL/GenBank/DDBJ databases">
        <authorList>
            <person name="Kim S."/>
            <person name="Heo J."/>
            <person name="Choi H."/>
            <person name="Choi Y."/>
            <person name="Kwon S.-W."/>
            <person name="Kim Y."/>
        </authorList>
    </citation>
    <scope>NUCLEOTIDE SEQUENCE</scope>
    <source>
        <strain evidence="7">KACC 23699</strain>
    </source>
</reference>
<comment type="subcellular location">
    <subcellularLocation>
        <location evidence="1">Membrane</location>
        <topology evidence="1">Multi-pass membrane protein</topology>
    </subcellularLocation>
</comment>
<feature type="transmembrane region" description="Helical" evidence="5">
    <location>
        <begin position="71"/>
        <end position="92"/>
    </location>
</feature>
<gene>
    <name evidence="7" type="ORF">ABEG17_08180</name>
</gene>
<evidence type="ECO:0000256" key="2">
    <source>
        <dbReference type="ARBA" id="ARBA00022692"/>
    </source>
</evidence>
<feature type="transmembrane region" description="Helical" evidence="5">
    <location>
        <begin position="113"/>
        <end position="130"/>
    </location>
</feature>
<feature type="domain" description="Methylamine utilisation protein MauE" evidence="6">
    <location>
        <begin position="9"/>
        <end position="128"/>
    </location>
</feature>
<name>A0AAU7JZK9_9MICO</name>
<evidence type="ECO:0000256" key="3">
    <source>
        <dbReference type="ARBA" id="ARBA00022989"/>
    </source>
</evidence>
<evidence type="ECO:0000313" key="7">
    <source>
        <dbReference type="EMBL" id="XBO45294.1"/>
    </source>
</evidence>
<evidence type="ECO:0000256" key="1">
    <source>
        <dbReference type="ARBA" id="ARBA00004141"/>
    </source>
</evidence>
<keyword evidence="4 5" id="KW-0472">Membrane</keyword>
<proteinExistence type="predicted"/>
<keyword evidence="3 5" id="KW-1133">Transmembrane helix</keyword>
<protein>
    <submittedName>
        <fullName evidence="7">MauE/DoxX family redox-associated membrane protein</fullName>
    </submittedName>
</protein>
<dbReference type="InterPro" id="IPR009908">
    <property type="entry name" value="Methylamine_util_MauE"/>
</dbReference>
<dbReference type="AlphaFoldDB" id="A0AAU7JZK9"/>
<dbReference type="EMBL" id="CP157483">
    <property type="protein sequence ID" value="XBO45294.1"/>
    <property type="molecule type" value="Genomic_DNA"/>
</dbReference>
<dbReference type="RefSeq" id="WP_406832786.1">
    <property type="nucleotide sequence ID" value="NZ_CP157483.1"/>
</dbReference>
<dbReference type="Pfam" id="PF07291">
    <property type="entry name" value="MauE"/>
    <property type="match status" value="1"/>
</dbReference>
<accession>A0AAU7JZK9</accession>
<organism evidence="7">
    <name type="scientific">Pedococcus sp. KACC 23699</name>
    <dbReference type="NCBI Taxonomy" id="3149228"/>
    <lineage>
        <taxon>Bacteria</taxon>
        <taxon>Bacillati</taxon>
        <taxon>Actinomycetota</taxon>
        <taxon>Actinomycetes</taxon>
        <taxon>Micrococcales</taxon>
        <taxon>Intrasporangiaceae</taxon>
        <taxon>Pedococcus</taxon>
    </lineage>
</organism>
<feature type="transmembrane region" description="Helical" evidence="5">
    <location>
        <begin position="150"/>
        <end position="171"/>
    </location>
</feature>
<evidence type="ECO:0000256" key="4">
    <source>
        <dbReference type="ARBA" id="ARBA00023136"/>
    </source>
</evidence>
<sequence>MWSALAGPFLAVAGLLVVAGVPKVADPLPLVRALRSAGFTVPPGPGSALVRGFAAAEVALGLWAIVAPGRVNAALVAAAYLVFTAFVARVLTRGGVLGSCGCFGKPDTPATRTHLALTAVAALVAAAIALDPPAAVWSGAAADAPSGASLATTVALATLIGGFAWMVMAVLPTTTAAAIRSANPTRTKG</sequence>
<dbReference type="GO" id="GO:0030416">
    <property type="term" value="P:methylamine metabolic process"/>
    <property type="evidence" value="ECO:0007669"/>
    <property type="project" value="InterPro"/>
</dbReference>
<evidence type="ECO:0000256" key="5">
    <source>
        <dbReference type="SAM" id="Phobius"/>
    </source>
</evidence>
<evidence type="ECO:0000259" key="6">
    <source>
        <dbReference type="Pfam" id="PF07291"/>
    </source>
</evidence>